<keyword evidence="2" id="KW-1185">Reference proteome</keyword>
<sequence>MEAMGYFLYSDRTASLKALPYRPNYSASPSVAGAGAEASTSD</sequence>
<comment type="caution">
    <text evidence="1">The sequence shown here is derived from an EMBL/GenBank/DDBJ whole genome shotgun (WGS) entry which is preliminary data.</text>
</comment>
<dbReference type="EMBL" id="QGDT01000001">
    <property type="protein sequence ID" value="PWJ60131.1"/>
    <property type="molecule type" value="Genomic_DNA"/>
</dbReference>
<proteinExistence type="predicted"/>
<dbReference type="Proteomes" id="UP000245880">
    <property type="component" value="Unassembled WGS sequence"/>
</dbReference>
<gene>
    <name evidence="1" type="ORF">CLV98_101307</name>
</gene>
<dbReference type="AlphaFoldDB" id="A0A316ARS1"/>
<accession>A0A316ARS1</accession>
<organism evidence="1 2">
    <name type="scientific">Dyadobacter jejuensis</name>
    <dbReference type="NCBI Taxonomy" id="1082580"/>
    <lineage>
        <taxon>Bacteria</taxon>
        <taxon>Pseudomonadati</taxon>
        <taxon>Bacteroidota</taxon>
        <taxon>Cytophagia</taxon>
        <taxon>Cytophagales</taxon>
        <taxon>Spirosomataceae</taxon>
        <taxon>Dyadobacter</taxon>
    </lineage>
</organism>
<name>A0A316ARS1_9BACT</name>
<protein>
    <submittedName>
        <fullName evidence="1">Uncharacterized protein</fullName>
    </submittedName>
</protein>
<reference evidence="1 2" key="1">
    <citation type="submission" date="2018-03" db="EMBL/GenBank/DDBJ databases">
        <title>Genomic Encyclopedia of Archaeal and Bacterial Type Strains, Phase II (KMG-II): from individual species to whole genera.</title>
        <authorList>
            <person name="Goeker M."/>
        </authorList>
    </citation>
    <scope>NUCLEOTIDE SEQUENCE [LARGE SCALE GENOMIC DNA]</scope>
    <source>
        <strain evidence="1 2">DSM 100346</strain>
    </source>
</reference>
<evidence type="ECO:0000313" key="1">
    <source>
        <dbReference type="EMBL" id="PWJ60131.1"/>
    </source>
</evidence>
<evidence type="ECO:0000313" key="2">
    <source>
        <dbReference type="Proteomes" id="UP000245880"/>
    </source>
</evidence>